<feature type="compositionally biased region" description="Basic and acidic residues" evidence="1">
    <location>
        <begin position="35"/>
        <end position="63"/>
    </location>
</feature>
<evidence type="ECO:0000313" key="2">
    <source>
        <dbReference type="EMBL" id="KAJ8774767.1"/>
    </source>
</evidence>
<keyword evidence="3" id="KW-1185">Reference proteome</keyword>
<gene>
    <name evidence="2" type="ORF">K2173_017213</name>
</gene>
<protein>
    <submittedName>
        <fullName evidence="2">Uncharacterized protein</fullName>
    </submittedName>
</protein>
<dbReference type="Proteomes" id="UP001159364">
    <property type="component" value="Linkage Group LG01"/>
</dbReference>
<feature type="region of interest" description="Disordered" evidence="1">
    <location>
        <begin position="35"/>
        <end position="74"/>
    </location>
</feature>
<dbReference type="EMBL" id="JAIWQS010000001">
    <property type="protein sequence ID" value="KAJ8774767.1"/>
    <property type="molecule type" value="Genomic_DNA"/>
</dbReference>
<reference evidence="2 3" key="1">
    <citation type="submission" date="2021-09" db="EMBL/GenBank/DDBJ databases">
        <title>Genomic insights and catalytic innovation underlie evolution of tropane alkaloids biosynthesis.</title>
        <authorList>
            <person name="Wang Y.-J."/>
            <person name="Tian T."/>
            <person name="Huang J.-P."/>
            <person name="Huang S.-X."/>
        </authorList>
    </citation>
    <scope>NUCLEOTIDE SEQUENCE [LARGE SCALE GENOMIC DNA]</scope>
    <source>
        <strain evidence="2">KIB-2018</strain>
        <tissue evidence="2">Leaf</tissue>
    </source>
</reference>
<name>A0AAV8U622_9ROSI</name>
<dbReference type="AlphaFoldDB" id="A0AAV8U622"/>
<organism evidence="2 3">
    <name type="scientific">Erythroxylum novogranatense</name>
    <dbReference type="NCBI Taxonomy" id="1862640"/>
    <lineage>
        <taxon>Eukaryota</taxon>
        <taxon>Viridiplantae</taxon>
        <taxon>Streptophyta</taxon>
        <taxon>Embryophyta</taxon>
        <taxon>Tracheophyta</taxon>
        <taxon>Spermatophyta</taxon>
        <taxon>Magnoliopsida</taxon>
        <taxon>eudicotyledons</taxon>
        <taxon>Gunneridae</taxon>
        <taxon>Pentapetalae</taxon>
        <taxon>rosids</taxon>
        <taxon>fabids</taxon>
        <taxon>Malpighiales</taxon>
        <taxon>Erythroxylaceae</taxon>
        <taxon>Erythroxylum</taxon>
    </lineage>
</organism>
<evidence type="ECO:0000256" key="1">
    <source>
        <dbReference type="SAM" id="MobiDB-lite"/>
    </source>
</evidence>
<comment type="caution">
    <text evidence="2">The sequence shown here is derived from an EMBL/GenBank/DDBJ whole genome shotgun (WGS) entry which is preliminary data.</text>
</comment>
<sequence>MQEAKEHDVKRIDSRLKEVSGTEFVVFFRAYHSSEGRRTMESLDSEDHHAEKGRTRKRNEEPPPSKASYTEAVTRGTTTAVTVEKAGWTEVAPVEVEEDNITLVAGDRGGMSSSLPEPEI</sequence>
<evidence type="ECO:0000313" key="3">
    <source>
        <dbReference type="Proteomes" id="UP001159364"/>
    </source>
</evidence>
<accession>A0AAV8U622</accession>
<proteinExistence type="predicted"/>